<evidence type="ECO:0000256" key="2">
    <source>
        <dbReference type="ARBA" id="ARBA00001946"/>
    </source>
</evidence>
<evidence type="ECO:0000256" key="3">
    <source>
        <dbReference type="ARBA" id="ARBA00022679"/>
    </source>
</evidence>
<evidence type="ECO:0000256" key="6">
    <source>
        <dbReference type="ARBA" id="ARBA00039080"/>
    </source>
</evidence>
<protein>
    <recommendedName>
        <fullName evidence="6">UTP-monosaccharide-1-phosphate uridylyltransferase</fullName>
        <ecNumber evidence="6">2.7.7.64</ecNumber>
    </recommendedName>
</protein>
<accession>X6NE82</accession>
<dbReference type="GO" id="GO:0051748">
    <property type="term" value="F:UTP-monosaccharide-1-phosphate uridylyltransferase activity"/>
    <property type="evidence" value="ECO:0007669"/>
    <property type="project" value="UniProtKB-EC"/>
</dbReference>
<dbReference type="PANTHER" id="PTHR11952">
    <property type="entry name" value="UDP- GLUCOSE PYROPHOSPHORYLASE"/>
    <property type="match status" value="1"/>
</dbReference>
<dbReference type="InterPro" id="IPR039741">
    <property type="entry name" value="UDP-sugar_pyrophosphorylase"/>
</dbReference>
<dbReference type="Proteomes" id="UP000023152">
    <property type="component" value="Unassembled WGS sequence"/>
</dbReference>
<gene>
    <name evidence="8" type="ORF">RFI_12956</name>
</gene>
<keyword evidence="3" id="KW-0808">Transferase</keyword>
<evidence type="ECO:0000256" key="5">
    <source>
        <dbReference type="ARBA" id="ARBA00038047"/>
    </source>
</evidence>
<dbReference type="EMBL" id="ASPP01009370">
    <property type="protein sequence ID" value="ETO24198.1"/>
    <property type="molecule type" value="Genomic_DNA"/>
</dbReference>
<evidence type="ECO:0000313" key="8">
    <source>
        <dbReference type="EMBL" id="ETO24198.1"/>
    </source>
</evidence>
<evidence type="ECO:0000256" key="1">
    <source>
        <dbReference type="ARBA" id="ARBA00001936"/>
    </source>
</evidence>
<organism evidence="8 9">
    <name type="scientific">Reticulomyxa filosa</name>
    <dbReference type="NCBI Taxonomy" id="46433"/>
    <lineage>
        <taxon>Eukaryota</taxon>
        <taxon>Sar</taxon>
        <taxon>Rhizaria</taxon>
        <taxon>Retaria</taxon>
        <taxon>Foraminifera</taxon>
        <taxon>Monothalamids</taxon>
        <taxon>Reticulomyxidae</taxon>
        <taxon>Reticulomyxa</taxon>
    </lineage>
</organism>
<evidence type="ECO:0000256" key="7">
    <source>
        <dbReference type="ARBA" id="ARBA00048259"/>
    </source>
</evidence>
<dbReference type="OrthoDB" id="532420at2759"/>
<name>X6NE82_RETFI</name>
<dbReference type="SUPFAM" id="SSF53448">
    <property type="entry name" value="Nucleotide-diphospho-sugar transferases"/>
    <property type="match status" value="1"/>
</dbReference>
<dbReference type="GO" id="GO:0003977">
    <property type="term" value="F:UDP-N-acetylglucosamine diphosphorylase activity"/>
    <property type="evidence" value="ECO:0007669"/>
    <property type="project" value="TreeGrafter"/>
</dbReference>
<comment type="cofactor">
    <cofactor evidence="1">
        <name>Mn(2+)</name>
        <dbReference type="ChEBI" id="CHEBI:29035"/>
    </cofactor>
</comment>
<dbReference type="PANTHER" id="PTHR11952:SF9">
    <property type="entry name" value="UDP-SUGAR PYROPHOSPHORYLASE"/>
    <property type="match status" value="1"/>
</dbReference>
<dbReference type="GO" id="GO:0006048">
    <property type="term" value="P:UDP-N-acetylglucosamine biosynthetic process"/>
    <property type="evidence" value="ECO:0007669"/>
    <property type="project" value="TreeGrafter"/>
</dbReference>
<dbReference type="InterPro" id="IPR002618">
    <property type="entry name" value="UDPGP_fam"/>
</dbReference>
<dbReference type="OMA" id="FMEMEAI"/>
<comment type="catalytic activity">
    <reaction evidence="7">
        <text>a monosaccharide 1-phosphate + UTP + H(+) = a UDP-monosaccharide + diphosphate</text>
        <dbReference type="Rhea" id="RHEA:13205"/>
        <dbReference type="ChEBI" id="CHEBI:15378"/>
        <dbReference type="ChEBI" id="CHEBI:33019"/>
        <dbReference type="ChEBI" id="CHEBI:46398"/>
        <dbReference type="ChEBI" id="CHEBI:140358"/>
        <dbReference type="ChEBI" id="CHEBI:140359"/>
        <dbReference type="EC" id="2.7.7.64"/>
    </reaction>
</comment>
<evidence type="ECO:0000313" key="9">
    <source>
        <dbReference type="Proteomes" id="UP000023152"/>
    </source>
</evidence>
<reference evidence="8 9" key="1">
    <citation type="journal article" date="2013" name="Curr. Biol.">
        <title>The Genome of the Foraminiferan Reticulomyxa filosa.</title>
        <authorList>
            <person name="Glockner G."/>
            <person name="Hulsmann N."/>
            <person name="Schleicher M."/>
            <person name="Noegel A.A."/>
            <person name="Eichinger L."/>
            <person name="Gallinger C."/>
            <person name="Pawlowski J."/>
            <person name="Sierra R."/>
            <person name="Euteneuer U."/>
            <person name="Pillet L."/>
            <person name="Moustafa A."/>
            <person name="Platzer M."/>
            <person name="Groth M."/>
            <person name="Szafranski K."/>
            <person name="Schliwa M."/>
        </authorList>
    </citation>
    <scope>NUCLEOTIDE SEQUENCE [LARGE SCALE GENOMIC DNA]</scope>
</reference>
<dbReference type="EC" id="2.7.7.64" evidence="6"/>
<comment type="caution">
    <text evidence="8">The sequence shown here is derived from an EMBL/GenBank/DDBJ whole genome shotgun (WGS) entry which is preliminary data.</text>
</comment>
<dbReference type="AlphaFoldDB" id="X6NE82"/>
<dbReference type="Gene3D" id="3.90.550.10">
    <property type="entry name" value="Spore Coat Polysaccharide Biosynthesis Protein SpsA, Chain A"/>
    <property type="match status" value="1"/>
</dbReference>
<sequence length="211" mass="24311">ENWEILNTEEREAAKVLIQCEQQHVMNEWPSPGRDDEDKKKLLKQVLQLNREYPGGLKNYHERARKLLEDSAKGINPYEGYVPFVPKGEAIEFNSEQFHFFEKKEWNKTGYILVAGGLGERLGYDGVKPELPSEITTEMSFMEVYVATILALQTRARRATGNEKIKLPLAIMVSEDTIEKTQTLMRNNNNFGMSNDQITWMFQPKNVGLLV</sequence>
<dbReference type="Pfam" id="PF01704">
    <property type="entry name" value="UDPGP"/>
    <property type="match status" value="1"/>
</dbReference>
<keyword evidence="9" id="KW-1185">Reference proteome</keyword>
<evidence type="ECO:0000256" key="4">
    <source>
        <dbReference type="ARBA" id="ARBA00022695"/>
    </source>
</evidence>
<comment type="cofactor">
    <cofactor evidence="2">
        <name>Mg(2+)</name>
        <dbReference type="ChEBI" id="CHEBI:18420"/>
    </cofactor>
</comment>
<comment type="similarity">
    <text evidence="5">Belongs to the USP family.</text>
</comment>
<keyword evidence="4" id="KW-0548">Nucleotidyltransferase</keyword>
<dbReference type="InterPro" id="IPR029044">
    <property type="entry name" value="Nucleotide-diphossugar_trans"/>
</dbReference>
<proteinExistence type="inferred from homology"/>
<feature type="non-terminal residue" evidence="8">
    <location>
        <position position="1"/>
    </location>
</feature>